<organism evidence="2 3">
    <name type="scientific">Arthrobotrys conoides</name>
    <dbReference type="NCBI Taxonomy" id="74498"/>
    <lineage>
        <taxon>Eukaryota</taxon>
        <taxon>Fungi</taxon>
        <taxon>Dikarya</taxon>
        <taxon>Ascomycota</taxon>
        <taxon>Pezizomycotina</taxon>
        <taxon>Orbiliomycetes</taxon>
        <taxon>Orbiliales</taxon>
        <taxon>Orbiliaceae</taxon>
        <taxon>Arthrobotrys</taxon>
    </lineage>
</organism>
<protein>
    <submittedName>
        <fullName evidence="2">Uncharacterized protein</fullName>
    </submittedName>
</protein>
<accession>A0AAN8N9M1</accession>
<dbReference type="EMBL" id="JAVHJM010000015">
    <property type="protein sequence ID" value="KAK6497108.1"/>
    <property type="molecule type" value="Genomic_DNA"/>
</dbReference>
<dbReference type="AlphaFoldDB" id="A0AAN8N9M1"/>
<feature type="compositionally biased region" description="Polar residues" evidence="1">
    <location>
        <begin position="21"/>
        <end position="44"/>
    </location>
</feature>
<proteinExistence type="predicted"/>
<keyword evidence="3" id="KW-1185">Reference proteome</keyword>
<feature type="region of interest" description="Disordered" evidence="1">
    <location>
        <begin position="1"/>
        <end position="79"/>
    </location>
</feature>
<sequence length="252" mass="27982">MNPSPDQYNLASELSGLNLGPPNQASATTPSTPSQRVTTTQTPHSPRPIPIPLFANPKWSQNTSPPSQPPTPPTTQEATLCPTHAAENPGFGNIARFLGLYESSTPQGIPSCIECEREQYIHECVRDGDRIARSPFPLVSANENRALLPPLFPNPALHFQWVNPKPKEQELRMKSAVWRVMGNLEAHRREDERIRESNEKVHEWLGVAEDMGGLEEGYDGCDEREGQMNMDIGIDFTILRLENNGESSRHGG</sequence>
<dbReference type="Proteomes" id="UP001307849">
    <property type="component" value="Unassembled WGS sequence"/>
</dbReference>
<comment type="caution">
    <text evidence="2">The sequence shown here is derived from an EMBL/GenBank/DDBJ whole genome shotgun (WGS) entry which is preliminary data.</text>
</comment>
<evidence type="ECO:0000313" key="3">
    <source>
        <dbReference type="Proteomes" id="UP001307849"/>
    </source>
</evidence>
<reference evidence="2 3" key="1">
    <citation type="submission" date="2019-10" db="EMBL/GenBank/DDBJ databases">
        <authorList>
            <person name="Palmer J.M."/>
        </authorList>
    </citation>
    <scope>NUCLEOTIDE SEQUENCE [LARGE SCALE GENOMIC DNA]</scope>
    <source>
        <strain evidence="2 3">TWF506</strain>
    </source>
</reference>
<feature type="compositionally biased region" description="Polar residues" evidence="1">
    <location>
        <begin position="1"/>
        <end position="12"/>
    </location>
</feature>
<gene>
    <name evidence="2" type="ORF">TWF506_004583</name>
</gene>
<name>A0AAN8N9M1_9PEZI</name>
<evidence type="ECO:0000256" key="1">
    <source>
        <dbReference type="SAM" id="MobiDB-lite"/>
    </source>
</evidence>
<evidence type="ECO:0000313" key="2">
    <source>
        <dbReference type="EMBL" id="KAK6497108.1"/>
    </source>
</evidence>